<dbReference type="Proteomes" id="UP001237207">
    <property type="component" value="Unassembled WGS sequence"/>
</dbReference>
<dbReference type="GO" id="GO:0016747">
    <property type="term" value="F:acyltransferase activity, transferring groups other than amino-acyl groups"/>
    <property type="evidence" value="ECO:0007669"/>
    <property type="project" value="InterPro"/>
</dbReference>
<evidence type="ECO:0000259" key="6">
    <source>
        <dbReference type="Pfam" id="PF02797"/>
    </source>
</evidence>
<keyword evidence="3" id="KW-0012">Acyltransferase</keyword>
<sequence length="356" mass="40435">MAKITSVGFGLPTYCIPQEEVERFIKETYQSSYPRIHRLLKVFKNSEIKRRRFVRPMDWYREPHTFEEKNHIFIEEAIQLGCKAIEQCLQRFKVDYKEIDAIYTICSTGLATPSIEARIMNELPFHPHVKRTPIWGLGCAGGVAGLARAGEFCKAFPQANVLVLAIELCSLTFQLEDLSKSNLIGTSLFADGVACCLVCGDESTVLNGKEESFPTIIDHQATLIPHSLDVMGWEIKNDGLFVIFSKDIPTIVHNWFKPNVEKFLEKHHWTMNDIQHFIAHPGGKKVIEAYRHSLSIPSEMTADSMEILKEYGNMSSATVLYVLERFMKKEKKMGDIGLAVTLGPGFSSDLLLMRWE</sequence>
<accession>A0AAJ1T1P5</accession>
<dbReference type="PANTHER" id="PTHR11877:SF99">
    <property type="entry name" value="1,3,6,8-TETRAHYDROXYNAPHTHALENE SYNTHASE"/>
    <property type="match status" value="1"/>
</dbReference>
<dbReference type="InterPro" id="IPR001099">
    <property type="entry name" value="Chalcone/stilbene_synt_N"/>
</dbReference>
<dbReference type="InterPro" id="IPR011141">
    <property type="entry name" value="Polyketide_synthase_type-III"/>
</dbReference>
<protein>
    <submittedName>
        <fullName evidence="7">Alkylresorcinol/alkylpyrone synthase</fullName>
    </submittedName>
</protein>
<feature type="active site" description="Acyl-thioester intermediate" evidence="4">
    <location>
        <position position="139"/>
    </location>
</feature>
<evidence type="ECO:0000256" key="3">
    <source>
        <dbReference type="ARBA" id="ARBA00023315"/>
    </source>
</evidence>
<dbReference type="PIRSF" id="PIRSF000451">
    <property type="entry name" value="PKS_III"/>
    <property type="match status" value="1"/>
</dbReference>
<dbReference type="Gene3D" id="3.40.47.10">
    <property type="match status" value="2"/>
</dbReference>
<dbReference type="PANTHER" id="PTHR11877">
    <property type="entry name" value="HYDROXYMETHYLGLUTARYL-COA SYNTHASE"/>
    <property type="match status" value="1"/>
</dbReference>
<name>A0AAJ1T1P5_9BACI</name>
<evidence type="ECO:0000256" key="2">
    <source>
        <dbReference type="ARBA" id="ARBA00022679"/>
    </source>
</evidence>
<dbReference type="InterPro" id="IPR016039">
    <property type="entry name" value="Thiolase-like"/>
</dbReference>
<feature type="domain" description="Chalcone/stilbene synthase N-terminal" evidence="5">
    <location>
        <begin position="2"/>
        <end position="201"/>
    </location>
</feature>
<keyword evidence="2" id="KW-0808">Transferase</keyword>
<proteinExistence type="inferred from homology"/>
<comment type="similarity">
    <text evidence="1">Belongs to the thiolase-like superfamily. Chalcone/stilbene synthases family.</text>
</comment>
<feature type="domain" description="Chalcone/stilbene synthase C-terminal" evidence="6">
    <location>
        <begin position="221"/>
        <end position="354"/>
    </location>
</feature>
<dbReference type="SUPFAM" id="SSF53901">
    <property type="entry name" value="Thiolase-like"/>
    <property type="match status" value="2"/>
</dbReference>
<comment type="caution">
    <text evidence="7">The sequence shown here is derived from an EMBL/GenBank/DDBJ whole genome shotgun (WGS) entry which is preliminary data.</text>
</comment>
<evidence type="ECO:0000313" key="8">
    <source>
        <dbReference type="Proteomes" id="UP001237207"/>
    </source>
</evidence>
<evidence type="ECO:0000313" key="7">
    <source>
        <dbReference type="EMBL" id="MDQ0213636.1"/>
    </source>
</evidence>
<reference evidence="7" key="1">
    <citation type="submission" date="2023-07" db="EMBL/GenBank/DDBJ databases">
        <title>Genomic Encyclopedia of Type Strains, Phase IV (KMG-IV): sequencing the most valuable type-strain genomes for metagenomic binning, comparative biology and taxonomic classification.</title>
        <authorList>
            <person name="Goeker M."/>
        </authorList>
    </citation>
    <scope>NUCLEOTIDE SEQUENCE</scope>
    <source>
        <strain evidence="7">DSM 23947</strain>
    </source>
</reference>
<evidence type="ECO:0000256" key="4">
    <source>
        <dbReference type="PIRSR" id="PIRSR000451-1"/>
    </source>
</evidence>
<dbReference type="EMBL" id="JAUSUC010000001">
    <property type="protein sequence ID" value="MDQ0213636.1"/>
    <property type="molecule type" value="Genomic_DNA"/>
</dbReference>
<keyword evidence="8" id="KW-1185">Reference proteome</keyword>
<dbReference type="Pfam" id="PF00195">
    <property type="entry name" value="Chal_sti_synt_N"/>
    <property type="match status" value="1"/>
</dbReference>
<organism evidence="7 8">
    <name type="scientific">Oikeobacillus pervagus</name>
    <dbReference type="NCBI Taxonomy" id="1325931"/>
    <lineage>
        <taxon>Bacteria</taxon>
        <taxon>Bacillati</taxon>
        <taxon>Bacillota</taxon>
        <taxon>Bacilli</taxon>
        <taxon>Bacillales</taxon>
        <taxon>Bacillaceae</taxon>
        <taxon>Oikeobacillus</taxon>
    </lineage>
</organism>
<dbReference type="GO" id="GO:0030639">
    <property type="term" value="P:polyketide biosynthetic process"/>
    <property type="evidence" value="ECO:0007669"/>
    <property type="project" value="TreeGrafter"/>
</dbReference>
<dbReference type="CDD" id="cd00831">
    <property type="entry name" value="CHS_like"/>
    <property type="match status" value="1"/>
</dbReference>
<dbReference type="InterPro" id="IPR012328">
    <property type="entry name" value="Chalcone/stilbene_synt_C"/>
</dbReference>
<gene>
    <name evidence="7" type="ORF">J2S13_000030</name>
</gene>
<dbReference type="AlphaFoldDB" id="A0AAJ1T1P5"/>
<dbReference type="RefSeq" id="WP_307255623.1">
    <property type="nucleotide sequence ID" value="NZ_JAUSUC010000001.1"/>
</dbReference>
<evidence type="ECO:0000256" key="1">
    <source>
        <dbReference type="ARBA" id="ARBA00005531"/>
    </source>
</evidence>
<evidence type="ECO:0000259" key="5">
    <source>
        <dbReference type="Pfam" id="PF00195"/>
    </source>
</evidence>
<dbReference type="Pfam" id="PF02797">
    <property type="entry name" value="Chal_sti_synt_C"/>
    <property type="match status" value="1"/>
</dbReference>